<protein>
    <submittedName>
        <fullName evidence="2">Divalent-cation tolerance protein CutA</fullName>
    </submittedName>
</protein>
<dbReference type="InterPro" id="IPR011322">
    <property type="entry name" value="N-reg_PII-like_a/b"/>
</dbReference>
<comment type="similarity">
    <text evidence="1">Belongs to the CutA family.</text>
</comment>
<name>A0AAW8NTG9_9GAMM</name>
<dbReference type="EMBL" id="JAPMLD010000001">
    <property type="protein sequence ID" value="MDW4823302.1"/>
    <property type="molecule type" value="Genomic_DNA"/>
</dbReference>
<reference evidence="2" key="2">
    <citation type="submission" date="2022-11" db="EMBL/GenBank/DDBJ databases">
        <title>Prophages regulate Shewanella fidelis motility and biofilm formation: implications for gut colonization dynamics in Ciona robusta.</title>
        <authorList>
            <person name="Natarajan O."/>
            <person name="Gibboney S.L."/>
            <person name="Young M.N."/>
            <person name="Lim S.J."/>
            <person name="Pluta N."/>
            <person name="Atkinson C.G.F."/>
            <person name="Leigh B.A."/>
            <person name="Liberti A."/>
            <person name="Kees E."/>
            <person name="Breitbart M."/>
            <person name="Gralnick J."/>
            <person name="Dishaw L.J."/>
        </authorList>
    </citation>
    <scope>NUCLEOTIDE SEQUENCE</scope>
    <source>
        <strain evidence="2">3313</strain>
    </source>
</reference>
<reference evidence="3 5" key="1">
    <citation type="journal article" date="2022" name="bioRxiv">
        <title>Prophages regulate Shewanella fidelis 3313 motility and biofilm formation: implications for gut colonization dynamics in Ciona robusta.</title>
        <authorList>
            <person name="Natarajan O."/>
            <person name="Gibboney S.L."/>
            <person name="Young M.N."/>
            <person name="Lim S.J."/>
            <person name="Pluta N."/>
            <person name="Atkinson C.G."/>
            <person name="Leigh B.A."/>
            <person name="Liberti A."/>
            <person name="Kees E.D."/>
            <person name="Breitbart M."/>
            <person name="Gralnick J.A."/>
            <person name="Dishaw L.J."/>
        </authorList>
    </citation>
    <scope>NUCLEOTIDE SEQUENCE [LARGE SCALE GENOMIC DNA]</scope>
    <source>
        <strain evidence="3 5">JG4066</strain>
    </source>
</reference>
<evidence type="ECO:0000313" key="5">
    <source>
        <dbReference type="Proteomes" id="UP001271263"/>
    </source>
</evidence>
<evidence type="ECO:0000313" key="3">
    <source>
        <dbReference type="EMBL" id="MDW4823302.1"/>
    </source>
</evidence>
<dbReference type="InterPro" id="IPR015867">
    <property type="entry name" value="N-reg_PII/ATP_PRibTrfase_C"/>
</dbReference>
<dbReference type="GO" id="GO:0010038">
    <property type="term" value="P:response to metal ion"/>
    <property type="evidence" value="ECO:0007669"/>
    <property type="project" value="InterPro"/>
</dbReference>
<dbReference type="Proteomes" id="UP001259340">
    <property type="component" value="Unassembled WGS sequence"/>
</dbReference>
<dbReference type="Pfam" id="PF03091">
    <property type="entry name" value="CutA1"/>
    <property type="match status" value="1"/>
</dbReference>
<dbReference type="PANTHER" id="PTHR23419:SF8">
    <property type="entry name" value="FI09726P"/>
    <property type="match status" value="1"/>
</dbReference>
<comment type="caution">
    <text evidence="2">The sequence shown here is derived from an EMBL/GenBank/DDBJ whole genome shotgun (WGS) entry which is preliminary data.</text>
</comment>
<evidence type="ECO:0000256" key="1">
    <source>
        <dbReference type="ARBA" id="ARBA00010169"/>
    </source>
</evidence>
<proteinExistence type="inferred from homology"/>
<dbReference type="RefSeq" id="WP_310655473.1">
    <property type="nucleotide sequence ID" value="NZ_JAPMLA010000002.1"/>
</dbReference>
<dbReference type="SUPFAM" id="SSF54913">
    <property type="entry name" value="GlnB-like"/>
    <property type="match status" value="1"/>
</dbReference>
<gene>
    <name evidence="2" type="ORF">OS133_16465</name>
    <name evidence="3" type="ORF">OS134_04330</name>
</gene>
<dbReference type="Proteomes" id="UP001271263">
    <property type="component" value="Unassembled WGS sequence"/>
</dbReference>
<dbReference type="InterPro" id="IPR004323">
    <property type="entry name" value="Ion_tolerance_CutA"/>
</dbReference>
<evidence type="ECO:0000313" key="2">
    <source>
        <dbReference type="EMBL" id="MDR8525219.1"/>
    </source>
</evidence>
<organism evidence="2 4">
    <name type="scientific">Shewanella fidelis</name>
    <dbReference type="NCBI Taxonomy" id="173509"/>
    <lineage>
        <taxon>Bacteria</taxon>
        <taxon>Pseudomonadati</taxon>
        <taxon>Pseudomonadota</taxon>
        <taxon>Gammaproteobacteria</taxon>
        <taxon>Alteromonadales</taxon>
        <taxon>Shewanellaceae</taxon>
        <taxon>Shewanella</taxon>
    </lineage>
</organism>
<dbReference type="Gene3D" id="3.30.70.120">
    <property type="match status" value="1"/>
</dbReference>
<dbReference type="GO" id="GO:0005507">
    <property type="term" value="F:copper ion binding"/>
    <property type="evidence" value="ECO:0007669"/>
    <property type="project" value="TreeGrafter"/>
</dbReference>
<dbReference type="AlphaFoldDB" id="A0AAW8NTG9"/>
<dbReference type="PANTHER" id="PTHR23419">
    <property type="entry name" value="DIVALENT CATION TOLERANCE CUTA-RELATED"/>
    <property type="match status" value="1"/>
</dbReference>
<sequence length="107" mass="12001">MQTEFLLVITTCPSEEQAKTLAHALVSNKLAACVQISQGVTSVYEWQGSLCEEQEFTLQIKCLAQHYDAIELTLSKLHSYDVPELIAIPITQGLPAYFDWIKETTQP</sequence>
<keyword evidence="5" id="KW-1185">Reference proteome</keyword>
<dbReference type="EMBL" id="JAPMLE010000001">
    <property type="protein sequence ID" value="MDR8525219.1"/>
    <property type="molecule type" value="Genomic_DNA"/>
</dbReference>
<evidence type="ECO:0000313" key="4">
    <source>
        <dbReference type="Proteomes" id="UP001259340"/>
    </source>
</evidence>
<accession>A0AAW8NTG9</accession>